<dbReference type="EMBL" id="VJZE01000532">
    <property type="protein sequence ID" value="MPY45890.1"/>
    <property type="molecule type" value="Genomic_DNA"/>
</dbReference>
<evidence type="ECO:0000313" key="2">
    <source>
        <dbReference type="EMBL" id="MPY45890.1"/>
    </source>
</evidence>
<organism evidence="2 3">
    <name type="scientific">Streptomyces phyllanthi</name>
    <dbReference type="NCBI Taxonomy" id="1803180"/>
    <lineage>
        <taxon>Bacteria</taxon>
        <taxon>Bacillati</taxon>
        <taxon>Actinomycetota</taxon>
        <taxon>Actinomycetes</taxon>
        <taxon>Kitasatosporales</taxon>
        <taxon>Streptomycetaceae</taxon>
        <taxon>Streptomyces</taxon>
    </lineage>
</organism>
<reference evidence="2 3" key="1">
    <citation type="submission" date="2019-07" db="EMBL/GenBank/DDBJ databases">
        <title>New species of Amycolatopsis and Streptomyces.</title>
        <authorList>
            <person name="Duangmal K."/>
            <person name="Teo W.F.A."/>
            <person name="Lipun K."/>
        </authorList>
    </citation>
    <scope>NUCLEOTIDE SEQUENCE [LARGE SCALE GENOMIC DNA]</scope>
    <source>
        <strain evidence="2 3">TISTR 2346</strain>
    </source>
</reference>
<dbReference type="SUPFAM" id="SSF52540">
    <property type="entry name" value="P-loop containing nucleoside triphosphate hydrolases"/>
    <property type="match status" value="1"/>
</dbReference>
<dbReference type="AlphaFoldDB" id="A0A5N8WEJ2"/>
<protein>
    <submittedName>
        <fullName evidence="2">NACHT domain-containing protein</fullName>
    </submittedName>
</protein>
<proteinExistence type="predicted"/>
<accession>A0A5N8WEJ2</accession>
<comment type="caution">
    <text evidence="2">The sequence shown here is derived from an EMBL/GenBank/DDBJ whole genome shotgun (WGS) entry which is preliminary data.</text>
</comment>
<evidence type="ECO:0000313" key="3">
    <source>
        <dbReference type="Proteomes" id="UP000326979"/>
    </source>
</evidence>
<dbReference type="PROSITE" id="PS50837">
    <property type="entry name" value="NACHT"/>
    <property type="match status" value="1"/>
</dbReference>
<dbReference type="OrthoDB" id="135105at2"/>
<dbReference type="PANTHER" id="PTHR46844">
    <property type="entry name" value="SLR5058 PROTEIN"/>
    <property type="match status" value="1"/>
</dbReference>
<dbReference type="InterPro" id="IPR027417">
    <property type="entry name" value="P-loop_NTPase"/>
</dbReference>
<keyword evidence="3" id="KW-1185">Reference proteome</keyword>
<dbReference type="Proteomes" id="UP000326979">
    <property type="component" value="Unassembled WGS sequence"/>
</dbReference>
<evidence type="ECO:0000259" key="1">
    <source>
        <dbReference type="PROSITE" id="PS50837"/>
    </source>
</evidence>
<dbReference type="Pfam" id="PF05729">
    <property type="entry name" value="NACHT"/>
    <property type="match status" value="1"/>
</dbReference>
<dbReference type="PANTHER" id="PTHR46844:SF1">
    <property type="entry name" value="SLR5058 PROTEIN"/>
    <property type="match status" value="1"/>
</dbReference>
<dbReference type="InterPro" id="IPR007111">
    <property type="entry name" value="NACHT_NTPase"/>
</dbReference>
<feature type="domain" description="NACHT" evidence="1">
    <location>
        <begin position="155"/>
        <end position="281"/>
    </location>
</feature>
<name>A0A5N8WEJ2_9ACTN</name>
<gene>
    <name evidence="2" type="ORF">FNH04_40110</name>
</gene>
<sequence length="1144" mass="125599">MAEVRRTLRFLGGAGLLVTAGVATNQVLSDGKFSWSWLYASLGVAVLSLLYSEVWSAPPPAGADAGEDTAHGRRSVYLRQLRASVRDMETVGIATQGEFVFRMRQVYVDVSVVPQVLHAATREPYLGSVPGGGALGQRRTLASVLRDADRSEVSRILAVIGGPGSGKTTLARNTALELCEHSWWPWQRRRLPVLLYLRDHAAELLADETPALGAVAVSAGWLEGKVSARWLDRRLDRGGCVVLLDGLDEVADPAERGRVVAWVVRQVQRHPHNIYVVTSRPHGYESNPLPGAEALQVRRFTGEQIERFLRQWCFATESRARSGTGREVRAAADRNADDLLARLRERPALYDLAANPLLLTMTANVHRYRGQLPGSRAELYAEMCDVLLHRRSEARGLRDATGLTGPHKQHVVQHLALAMMKAKVRDWPARDVVRAIRRPLRQVPGHVDPDVFLEEARKSGLLIEREHGVYGFAHLTLQEYLAAAQLGTPRADTSVLIDNVSDPWWRETILLWSAANDATAVITACLGLGTVPALALAFDCADQARTVDPETRDRLDALLAPPAPGQSVDPTRQRLLAGIQATRILRETIQLDDTTALCARPVPNALYDLFVSEERAAGRHHPVPDHISRNNRRDRPVRHGDRVAVGMRIGDAERFVNWLNTVTGEDVYRLPTPEELRDPTAAMAADLTRYTIWAHDGTSTVLHQPPGVSWPYTYDISDRPLPLGIATVDREYITLYLRLLGLPAPQRDRARAWTRVLATALTRASELRGSAEFAALELPATLAVAFALARALDEARELAQDPDSGNAVAPDLARGLALTLDPDRALALTLGPDPHRARNLVQALALARALDLDLDEVFRNTYIRVINHDGHVYAQALVNTFVYALARALERSHRLDSDFSGHPDPDSGDALVQARGRALGLDLHQALDQARALDPELSQLLDRAFANTLSFDVAFDSGFEFAPVFALDLAIDVVHGSHAEAMKLALTAFRVLFATWEPEPTLRTETALLSILDGLLTRVVADPLPRARRSEDPAATVRRACELLHAVPPGAPGSLADQVRGLMDDTAEFVTAMRDRRTPSDHRAQSAARTALLAAIAGLRMTAQPPEGVIHALHLAWEDLTTLDHLTPGQPPPNQILLLTRIQP</sequence>
<dbReference type="Gene3D" id="3.40.50.300">
    <property type="entry name" value="P-loop containing nucleotide triphosphate hydrolases"/>
    <property type="match status" value="1"/>
</dbReference>